<keyword evidence="2" id="KW-0813">Transport</keyword>
<keyword evidence="3" id="KW-0547">Nucleotide-binding</keyword>
<dbReference type="SUPFAM" id="SSF52540">
    <property type="entry name" value="P-loop containing nucleoside triphosphate hydrolases"/>
    <property type="match status" value="1"/>
</dbReference>
<dbReference type="Pfam" id="PF00005">
    <property type="entry name" value="ABC_tran"/>
    <property type="match status" value="1"/>
</dbReference>
<sequence>MPAGSAAAVSRGTGMADEVIEAVALGKVYPDGTAALHSVGLTVTAGEIFGCLGRNGAGKSTMIRILTTLTAATSGQARVCGYDVAREVAAVRAVIGASLQQVALDDLMTSREHLDFVARLAGLRRAAARQRVDELLDLFGLDHGKLVATYSGGMRRRLDIALSLIRRPRVLFLDEPTTGLDPQSRRALWDWIRRFAAEGSTVLLTSQYLEEIDELADRVGVLDRGEMSVVDTPEGLKRTSGGRVLRVRVPDETARAAVREGLGTAAVPEGRDLLRLDLGGGAGLLPALARLRELGVPDTAITVSAPTLEDVFVRLTGEHLVGESADAAAAGVAAIQRSIATPGRGR</sequence>
<dbReference type="InterPro" id="IPR050763">
    <property type="entry name" value="ABC_transporter_ATP-binding"/>
</dbReference>
<dbReference type="PROSITE" id="PS50893">
    <property type="entry name" value="ABC_TRANSPORTER_2"/>
    <property type="match status" value="1"/>
</dbReference>
<evidence type="ECO:0000256" key="3">
    <source>
        <dbReference type="ARBA" id="ARBA00022741"/>
    </source>
</evidence>
<proteinExistence type="predicted"/>
<evidence type="ECO:0000256" key="2">
    <source>
        <dbReference type="ARBA" id="ARBA00022448"/>
    </source>
</evidence>
<keyword evidence="4 7" id="KW-0067">ATP-binding</keyword>
<evidence type="ECO:0000259" key="6">
    <source>
        <dbReference type="PROSITE" id="PS50893"/>
    </source>
</evidence>
<dbReference type="GO" id="GO:0046677">
    <property type="term" value="P:response to antibiotic"/>
    <property type="evidence" value="ECO:0007669"/>
    <property type="project" value="UniProtKB-KW"/>
</dbReference>
<dbReference type="PROSITE" id="PS00211">
    <property type="entry name" value="ABC_TRANSPORTER_1"/>
    <property type="match status" value="1"/>
</dbReference>
<dbReference type="GO" id="GO:0016887">
    <property type="term" value="F:ATP hydrolysis activity"/>
    <property type="evidence" value="ECO:0007669"/>
    <property type="project" value="InterPro"/>
</dbReference>
<dbReference type="GO" id="GO:0005886">
    <property type="term" value="C:plasma membrane"/>
    <property type="evidence" value="ECO:0007669"/>
    <property type="project" value="UniProtKB-SubCell"/>
</dbReference>
<accession>A0A1C4WTH5</accession>
<evidence type="ECO:0000256" key="4">
    <source>
        <dbReference type="ARBA" id="ARBA00022840"/>
    </source>
</evidence>
<dbReference type="InterPro" id="IPR003439">
    <property type="entry name" value="ABC_transporter-like_ATP-bd"/>
</dbReference>
<comment type="subcellular location">
    <subcellularLocation>
        <location evidence="1">Cell membrane</location>
        <topology evidence="1">Peripheral membrane protein</topology>
    </subcellularLocation>
</comment>
<name>A0A1C4WTH5_MICVI</name>
<keyword evidence="8" id="KW-1185">Reference proteome</keyword>
<evidence type="ECO:0000256" key="5">
    <source>
        <dbReference type="ARBA" id="ARBA00023251"/>
    </source>
</evidence>
<organism evidence="7 8">
    <name type="scientific">Micromonospora viridifaciens</name>
    <dbReference type="NCBI Taxonomy" id="1881"/>
    <lineage>
        <taxon>Bacteria</taxon>
        <taxon>Bacillati</taxon>
        <taxon>Actinomycetota</taxon>
        <taxon>Actinomycetes</taxon>
        <taxon>Micromonosporales</taxon>
        <taxon>Micromonosporaceae</taxon>
        <taxon>Micromonospora</taxon>
    </lineage>
</organism>
<gene>
    <name evidence="7" type="ORF">GA0074695_2741</name>
</gene>
<dbReference type="PANTHER" id="PTHR42711:SF19">
    <property type="entry name" value="DOXORUBICIN RESISTANCE ATP-BINDING PROTEIN DRRA"/>
    <property type="match status" value="1"/>
</dbReference>
<feature type="domain" description="ABC transporter" evidence="6">
    <location>
        <begin position="20"/>
        <end position="249"/>
    </location>
</feature>
<evidence type="ECO:0000313" key="7">
    <source>
        <dbReference type="EMBL" id="SCE99522.1"/>
    </source>
</evidence>
<dbReference type="AlphaFoldDB" id="A0A1C4WTH5"/>
<dbReference type="GO" id="GO:0005524">
    <property type="term" value="F:ATP binding"/>
    <property type="evidence" value="ECO:0007669"/>
    <property type="project" value="UniProtKB-KW"/>
</dbReference>
<keyword evidence="5" id="KW-0046">Antibiotic resistance</keyword>
<protein>
    <submittedName>
        <fullName evidence="7">Oleandomycin transport system ATP-binding protein</fullName>
    </submittedName>
</protein>
<dbReference type="Proteomes" id="UP000198242">
    <property type="component" value="Chromosome I"/>
</dbReference>
<dbReference type="InterPro" id="IPR027417">
    <property type="entry name" value="P-loop_NTPase"/>
</dbReference>
<dbReference type="SMART" id="SM00382">
    <property type="entry name" value="AAA"/>
    <property type="match status" value="1"/>
</dbReference>
<evidence type="ECO:0000256" key="1">
    <source>
        <dbReference type="ARBA" id="ARBA00004202"/>
    </source>
</evidence>
<dbReference type="EMBL" id="LT607411">
    <property type="protein sequence ID" value="SCE99522.1"/>
    <property type="molecule type" value="Genomic_DNA"/>
</dbReference>
<dbReference type="InterPro" id="IPR003593">
    <property type="entry name" value="AAA+_ATPase"/>
</dbReference>
<reference evidence="8" key="1">
    <citation type="submission" date="2016-06" db="EMBL/GenBank/DDBJ databases">
        <authorList>
            <person name="Varghese N."/>
            <person name="Submissions Spin"/>
        </authorList>
    </citation>
    <scope>NUCLEOTIDE SEQUENCE [LARGE SCALE GENOMIC DNA]</scope>
    <source>
        <strain evidence="8">DSM 43909</strain>
    </source>
</reference>
<dbReference type="Gene3D" id="3.40.50.300">
    <property type="entry name" value="P-loop containing nucleotide triphosphate hydrolases"/>
    <property type="match status" value="1"/>
</dbReference>
<evidence type="ECO:0000313" key="8">
    <source>
        <dbReference type="Proteomes" id="UP000198242"/>
    </source>
</evidence>
<dbReference type="InterPro" id="IPR017871">
    <property type="entry name" value="ABC_transporter-like_CS"/>
</dbReference>
<dbReference type="PANTHER" id="PTHR42711">
    <property type="entry name" value="ABC TRANSPORTER ATP-BINDING PROTEIN"/>
    <property type="match status" value="1"/>
</dbReference>